<dbReference type="PANTHER" id="PTHR10996">
    <property type="entry name" value="2-HYDROXYACID DEHYDROGENASE-RELATED"/>
    <property type="match status" value="1"/>
</dbReference>
<dbReference type="InterPro" id="IPR006139">
    <property type="entry name" value="D-isomer_2_OHA_DH_cat_dom"/>
</dbReference>
<keyword evidence="2" id="KW-0520">NAD</keyword>
<keyword evidence="1 3" id="KW-0560">Oxidoreductase</keyword>
<evidence type="ECO:0000313" key="7">
    <source>
        <dbReference type="Proteomes" id="UP001320122"/>
    </source>
</evidence>
<evidence type="ECO:0000259" key="4">
    <source>
        <dbReference type="Pfam" id="PF00389"/>
    </source>
</evidence>
<evidence type="ECO:0000313" key="6">
    <source>
        <dbReference type="EMBL" id="MCE8021731.1"/>
    </source>
</evidence>
<gene>
    <name evidence="6" type="ORF">HOP51_16665</name>
</gene>
<dbReference type="CDD" id="cd05301">
    <property type="entry name" value="GDH"/>
    <property type="match status" value="1"/>
</dbReference>
<name>A0ABS9AIW8_9GAMM</name>
<dbReference type="SUPFAM" id="SSF51735">
    <property type="entry name" value="NAD(P)-binding Rossmann-fold domains"/>
    <property type="match status" value="1"/>
</dbReference>
<proteinExistence type="inferred from homology"/>
<evidence type="ECO:0000256" key="1">
    <source>
        <dbReference type="ARBA" id="ARBA00023002"/>
    </source>
</evidence>
<dbReference type="InterPro" id="IPR029753">
    <property type="entry name" value="D-isomer_DH_CS"/>
</dbReference>
<dbReference type="Pfam" id="PF02826">
    <property type="entry name" value="2-Hacid_dh_C"/>
    <property type="match status" value="1"/>
</dbReference>
<dbReference type="Proteomes" id="UP001320122">
    <property type="component" value="Unassembled WGS sequence"/>
</dbReference>
<dbReference type="InterPro" id="IPR006140">
    <property type="entry name" value="D-isomer_DH_NAD-bd"/>
</dbReference>
<keyword evidence="7" id="KW-1185">Reference proteome</keyword>
<feature type="domain" description="D-isomer specific 2-hydroxyacid dehydrogenase NAD-binding" evidence="5">
    <location>
        <begin position="109"/>
        <end position="287"/>
    </location>
</feature>
<dbReference type="InterPro" id="IPR050223">
    <property type="entry name" value="D-isomer_2-hydroxyacid_DH"/>
</dbReference>
<dbReference type="EMBL" id="JABFTT010000013">
    <property type="protein sequence ID" value="MCE8021731.1"/>
    <property type="molecule type" value="Genomic_DNA"/>
</dbReference>
<accession>A0ABS9AIW8</accession>
<protein>
    <submittedName>
        <fullName evidence="6">D-glycerate dehydrogenase</fullName>
    </submittedName>
</protein>
<dbReference type="Gene3D" id="3.40.50.720">
    <property type="entry name" value="NAD(P)-binding Rossmann-like Domain"/>
    <property type="match status" value="2"/>
</dbReference>
<dbReference type="Pfam" id="PF00389">
    <property type="entry name" value="2-Hacid_dh"/>
    <property type="match status" value="1"/>
</dbReference>
<sequence>MTKRIVAYSRLKPKHLDQLGQRFHVDYFEALKDTNDPDFREALSEAHGIVGSSLLITPELLDAAPQLEAIASISVGYDNYPVEELTRRGILLCNTPDVLTETTADTGFLLIMATARRAIELAEFVKRGDWRQSIGEAHFGSDVHGKTLGMIGFGRIGAAIARRGALGFGMQVLYSNASPKPELERELGATRCELEALLAQSDFVCVTVPLSAETTHLIGRREFGLMKPSAIFVNVSRGKVVDEAALVGALESGEIRAAGLDVFEQEPLSPESPLPYMANVVALPHIGSATHETREAMTQRAVDNITLALEGKRPISLVNEEAFLQRTTSP</sequence>
<dbReference type="InterPro" id="IPR036291">
    <property type="entry name" value="NAD(P)-bd_dom_sf"/>
</dbReference>
<comment type="similarity">
    <text evidence="3">Belongs to the D-isomer specific 2-hydroxyacid dehydrogenase family.</text>
</comment>
<organism evidence="6 7">
    <name type="scientific">Billgrantia zhangzhouensis</name>
    <dbReference type="NCBI Taxonomy" id="2733481"/>
    <lineage>
        <taxon>Bacteria</taxon>
        <taxon>Pseudomonadati</taxon>
        <taxon>Pseudomonadota</taxon>
        <taxon>Gammaproteobacteria</taxon>
        <taxon>Oceanospirillales</taxon>
        <taxon>Halomonadaceae</taxon>
        <taxon>Billgrantia</taxon>
    </lineage>
</organism>
<dbReference type="SUPFAM" id="SSF52283">
    <property type="entry name" value="Formate/glycerate dehydrogenase catalytic domain-like"/>
    <property type="match status" value="1"/>
</dbReference>
<dbReference type="PANTHER" id="PTHR10996:SF283">
    <property type="entry name" value="GLYOXYLATE_HYDROXYPYRUVATE REDUCTASE B"/>
    <property type="match status" value="1"/>
</dbReference>
<reference evidence="6 7" key="1">
    <citation type="journal article" date="2021" name="Front. Microbiol.">
        <title>Aerobic Denitrification and Heterotrophic Sulfur Oxidation in the Genus Halomonas Revealed by Six Novel Species Characterizations and Genome-Based Analysis.</title>
        <authorList>
            <person name="Wang L."/>
            <person name="Shao Z."/>
        </authorList>
    </citation>
    <scope>NUCLEOTIDE SEQUENCE [LARGE SCALE GENOMIC DNA]</scope>
    <source>
        <strain evidence="6 7">MCCC 1A11036</strain>
    </source>
</reference>
<dbReference type="PROSITE" id="PS00671">
    <property type="entry name" value="D_2_HYDROXYACID_DH_3"/>
    <property type="match status" value="1"/>
</dbReference>
<comment type="caution">
    <text evidence="6">The sequence shown here is derived from an EMBL/GenBank/DDBJ whole genome shotgun (WGS) entry which is preliminary data.</text>
</comment>
<evidence type="ECO:0000259" key="5">
    <source>
        <dbReference type="Pfam" id="PF02826"/>
    </source>
</evidence>
<dbReference type="RefSeq" id="WP_234275055.1">
    <property type="nucleotide sequence ID" value="NZ_JABFTT010000013.1"/>
</dbReference>
<feature type="domain" description="D-isomer specific 2-hydroxyacid dehydrogenase catalytic" evidence="4">
    <location>
        <begin position="5"/>
        <end position="319"/>
    </location>
</feature>
<evidence type="ECO:0000256" key="2">
    <source>
        <dbReference type="ARBA" id="ARBA00023027"/>
    </source>
</evidence>
<evidence type="ECO:0000256" key="3">
    <source>
        <dbReference type="RuleBase" id="RU003719"/>
    </source>
</evidence>